<dbReference type="STRING" id="1503925.TH53_01085"/>
<comment type="caution">
    <text evidence="4">The sequence shown here is derived from an EMBL/GenBank/DDBJ whole genome shotgun (WGS) entry which is preliminary data.</text>
</comment>
<dbReference type="InterPro" id="IPR041698">
    <property type="entry name" value="Methyltransf_25"/>
</dbReference>
<dbReference type="Pfam" id="PF13649">
    <property type="entry name" value="Methyltransf_25"/>
    <property type="match status" value="1"/>
</dbReference>
<name>A0A0D0GRT4_9SPHI</name>
<dbReference type="InterPro" id="IPR029063">
    <property type="entry name" value="SAM-dependent_MTases_sf"/>
</dbReference>
<reference evidence="4 5" key="1">
    <citation type="submission" date="2015-01" db="EMBL/GenBank/DDBJ databases">
        <title>Draft genome sequence of Pedobacter sp. NL19 isolated from sludge of an effluent treatment pond in an abandoned uranium mine.</title>
        <authorList>
            <person name="Santos T."/>
            <person name="Caetano T."/>
            <person name="Covas C."/>
            <person name="Cruz A."/>
            <person name="Mendo S."/>
        </authorList>
    </citation>
    <scope>NUCLEOTIDE SEQUENCE [LARGE SCALE GENOMIC DNA]</scope>
    <source>
        <strain evidence="4 5">NL19</strain>
    </source>
</reference>
<evidence type="ECO:0000313" key="4">
    <source>
        <dbReference type="EMBL" id="KIO78925.1"/>
    </source>
</evidence>
<dbReference type="AlphaFoldDB" id="A0A0D0GRT4"/>
<feature type="domain" description="Methyltransferase" evidence="3">
    <location>
        <begin position="39"/>
        <end position="128"/>
    </location>
</feature>
<evidence type="ECO:0000313" key="5">
    <source>
        <dbReference type="Proteomes" id="UP000032049"/>
    </source>
</evidence>
<evidence type="ECO:0000256" key="1">
    <source>
        <dbReference type="ARBA" id="ARBA00022603"/>
    </source>
</evidence>
<dbReference type="OrthoDB" id="9789123at2"/>
<proteinExistence type="predicted"/>
<keyword evidence="1" id="KW-0489">Methyltransferase</keyword>
<protein>
    <recommendedName>
        <fullName evidence="3">Methyltransferase domain-containing protein</fullName>
    </recommendedName>
</protein>
<dbReference type="Gene3D" id="3.40.50.150">
    <property type="entry name" value="Vaccinia Virus protein VP39"/>
    <property type="match status" value="1"/>
</dbReference>
<dbReference type="GO" id="GO:0030798">
    <property type="term" value="F:trans-aconitate 2-methyltransferase activity"/>
    <property type="evidence" value="ECO:0007669"/>
    <property type="project" value="InterPro"/>
</dbReference>
<dbReference type="SUPFAM" id="SSF53335">
    <property type="entry name" value="S-adenosyl-L-methionine-dependent methyltransferases"/>
    <property type="match status" value="1"/>
</dbReference>
<keyword evidence="2" id="KW-0808">Transferase</keyword>
<evidence type="ECO:0000259" key="3">
    <source>
        <dbReference type="Pfam" id="PF13649"/>
    </source>
</evidence>
<organism evidence="4 5">
    <name type="scientific">Pedobacter lusitanus</name>
    <dbReference type="NCBI Taxonomy" id="1503925"/>
    <lineage>
        <taxon>Bacteria</taxon>
        <taxon>Pseudomonadati</taxon>
        <taxon>Bacteroidota</taxon>
        <taxon>Sphingobacteriia</taxon>
        <taxon>Sphingobacteriales</taxon>
        <taxon>Sphingobacteriaceae</taxon>
        <taxon>Pedobacter</taxon>
    </lineage>
</organism>
<dbReference type="RefSeq" id="WP_041877529.1">
    <property type="nucleotide sequence ID" value="NZ_CP157278.1"/>
</dbReference>
<sequence length="265" mass="31309">MNILESVWDPALYSKYEKYRLIPPLELINRLNIYNPEVIYELGCGLGNTTRLIKDKWSNAKVYGLDNSSEMLNVATEIYPELNFIETDINKWQPDDEPDLLIANSLFHLIDNHENILIRLTTLLKKGGQFAIQMPVTFYTPWYQLMIDVLRYGIQEGILNQKEALLEMVEKEIVQSVDYYYSLFDPLSSSIDIWETEYYMELEGDDAVFNWVEGAGLRPVLSNLNPVEYDFFINQYKKRVGELYWKRKNHKTIFPFKRMFLVITR</sequence>
<dbReference type="PANTHER" id="PTHR43861:SF1">
    <property type="entry name" value="TRANS-ACONITATE 2-METHYLTRANSFERASE"/>
    <property type="match status" value="1"/>
</dbReference>
<dbReference type="CDD" id="cd02440">
    <property type="entry name" value="AdoMet_MTases"/>
    <property type="match status" value="1"/>
</dbReference>
<dbReference type="PANTHER" id="PTHR43861">
    <property type="entry name" value="TRANS-ACONITATE 2-METHYLTRANSFERASE-RELATED"/>
    <property type="match status" value="1"/>
</dbReference>
<accession>A0A0D0GRT4</accession>
<gene>
    <name evidence="4" type="ORF">TH53_01085</name>
</gene>
<dbReference type="EMBL" id="JXRA01000005">
    <property type="protein sequence ID" value="KIO78925.1"/>
    <property type="molecule type" value="Genomic_DNA"/>
</dbReference>
<keyword evidence="5" id="KW-1185">Reference proteome</keyword>
<evidence type="ECO:0000256" key="2">
    <source>
        <dbReference type="ARBA" id="ARBA00022679"/>
    </source>
</evidence>
<dbReference type="Gene3D" id="1.10.150.290">
    <property type="entry name" value="S-adenosyl-L-methionine-dependent methyltransferases"/>
    <property type="match status" value="1"/>
</dbReference>
<dbReference type="Proteomes" id="UP000032049">
    <property type="component" value="Unassembled WGS sequence"/>
</dbReference>
<dbReference type="InterPro" id="IPR023149">
    <property type="entry name" value="Trans_acon_MeTrfase_C"/>
</dbReference>